<sequence length="181" mass="20101">MKSLNKQFASLKNYSKFQICKKGFPNQIVPSCSLSLATTVASSRFFALYQGNGPAYMSIREKNIDHMSSRRLHPNPFRISITTAKTIIDQVDKFGPSSCMATKVILPFTPYSKISAACRLPTIAFMTLISRFKLCFLPSVNGSILTAALCPSIKFMAAYTCPKPPVPHKPCIYHFLPIVEP</sequence>
<gene>
    <name evidence="1" type="ORF">T10_6521</name>
</gene>
<dbReference type="AlphaFoldDB" id="A0A0V1MGA8"/>
<comment type="caution">
    <text evidence="1">The sequence shown here is derived from an EMBL/GenBank/DDBJ whole genome shotgun (WGS) entry which is preliminary data.</text>
</comment>
<keyword evidence="2" id="KW-1185">Reference proteome</keyword>
<organism evidence="1 2">
    <name type="scientific">Trichinella papuae</name>
    <dbReference type="NCBI Taxonomy" id="268474"/>
    <lineage>
        <taxon>Eukaryota</taxon>
        <taxon>Metazoa</taxon>
        <taxon>Ecdysozoa</taxon>
        <taxon>Nematoda</taxon>
        <taxon>Enoplea</taxon>
        <taxon>Dorylaimia</taxon>
        <taxon>Trichinellida</taxon>
        <taxon>Trichinellidae</taxon>
        <taxon>Trichinella</taxon>
    </lineage>
</organism>
<evidence type="ECO:0000313" key="1">
    <source>
        <dbReference type="EMBL" id="KRZ70627.1"/>
    </source>
</evidence>
<name>A0A0V1MGA8_9BILA</name>
<reference evidence="1 2" key="1">
    <citation type="submission" date="2015-01" db="EMBL/GenBank/DDBJ databases">
        <title>Evolution of Trichinella species and genotypes.</title>
        <authorList>
            <person name="Korhonen P.K."/>
            <person name="Edoardo P."/>
            <person name="Giuseppe L.R."/>
            <person name="Gasser R.B."/>
        </authorList>
    </citation>
    <scope>NUCLEOTIDE SEQUENCE [LARGE SCALE GENOMIC DNA]</scope>
    <source>
        <strain evidence="1">ISS1980</strain>
    </source>
</reference>
<protein>
    <submittedName>
        <fullName evidence="1">Uncharacterized protein</fullName>
    </submittedName>
</protein>
<evidence type="ECO:0000313" key="2">
    <source>
        <dbReference type="Proteomes" id="UP000054843"/>
    </source>
</evidence>
<accession>A0A0V1MGA8</accession>
<proteinExistence type="predicted"/>
<dbReference type="Proteomes" id="UP000054843">
    <property type="component" value="Unassembled WGS sequence"/>
</dbReference>
<dbReference type="EMBL" id="JYDO01000111">
    <property type="protein sequence ID" value="KRZ70627.1"/>
    <property type="molecule type" value="Genomic_DNA"/>
</dbReference>